<dbReference type="AlphaFoldDB" id="A0A8S1F2S6"/>
<comment type="catalytic activity">
    <reaction evidence="5">
        <text>guanosine(9) in tRNA + S-adenosyl-L-methionine = N(1)-methylguanosine(9) in tRNA + S-adenosyl-L-homocysteine + H(+)</text>
        <dbReference type="Rhea" id="RHEA:43156"/>
        <dbReference type="Rhea" id="RHEA-COMP:10367"/>
        <dbReference type="Rhea" id="RHEA-COMP:10368"/>
        <dbReference type="ChEBI" id="CHEBI:15378"/>
        <dbReference type="ChEBI" id="CHEBI:57856"/>
        <dbReference type="ChEBI" id="CHEBI:59789"/>
        <dbReference type="ChEBI" id="CHEBI:73542"/>
        <dbReference type="ChEBI" id="CHEBI:74269"/>
        <dbReference type="EC" id="2.1.1.221"/>
    </reaction>
</comment>
<dbReference type="GO" id="GO:0002939">
    <property type="term" value="P:tRNA N1-guanine methylation"/>
    <property type="evidence" value="ECO:0007669"/>
    <property type="project" value="TreeGrafter"/>
</dbReference>
<evidence type="ECO:0000256" key="7">
    <source>
        <dbReference type="PIRSR" id="PIRSR016323-2"/>
    </source>
</evidence>
<evidence type="ECO:0000256" key="5">
    <source>
        <dbReference type="ARBA" id="ARBA00048434"/>
    </source>
</evidence>
<keyword evidence="11" id="KW-1185">Reference proteome</keyword>
<name>A0A8S1F2S6_9PELO</name>
<dbReference type="InterPro" id="IPR038459">
    <property type="entry name" value="MT_TRM10-typ_sf"/>
</dbReference>
<dbReference type="InterPro" id="IPR028564">
    <property type="entry name" value="MT_TRM10-typ"/>
</dbReference>
<sequence length="299" mass="35033">MTSTEEKCDKTEVETKKDPSEPSDHDSSSKMECDAEKIEEGDDNQEKPLSKKQQNRLKWKQRYLEKRLVKRVEERERKKAKRAAMREAGEFEKLKRKRGKKMADSNSKQRVIIDMSFDDLMSEKDQKRTVQQINWCYAANRHCPEPFQFHVVGFDGPSRKMYDGIEANWNQDIHLHTEKLEQVFPKEDIVYLTAESENLLTELDDTKAYVIGGIVDHNSQKGLCHRIAEEKGYGHARLPIDEYVHLKTRRVLTINQVYEILVHFSVHKDWEQAFLSIVPERKGLKKKEKTPDDPEATTD</sequence>
<keyword evidence="3" id="KW-0808">Transferase</keyword>
<evidence type="ECO:0000256" key="3">
    <source>
        <dbReference type="ARBA" id="ARBA00022679"/>
    </source>
</evidence>
<feature type="binding site" evidence="7">
    <location>
        <position position="224"/>
    </location>
    <ligand>
        <name>S-adenosyl-L-methionine</name>
        <dbReference type="ChEBI" id="CHEBI:59789"/>
    </ligand>
</feature>
<dbReference type="Gene3D" id="3.40.1280.30">
    <property type="match status" value="1"/>
</dbReference>
<feature type="region of interest" description="Disordered" evidence="8">
    <location>
        <begin position="1"/>
        <end position="57"/>
    </location>
</feature>
<evidence type="ECO:0000313" key="10">
    <source>
        <dbReference type="EMBL" id="CAB3406241.1"/>
    </source>
</evidence>
<keyword evidence="2" id="KW-0489">Methyltransferase</keyword>
<dbReference type="EC" id="2.1.1.221" evidence="1"/>
<dbReference type="GO" id="GO:0052905">
    <property type="term" value="F:tRNA (guanosine(9)-N1)-methyltransferase activity"/>
    <property type="evidence" value="ECO:0007669"/>
    <property type="project" value="UniProtKB-EC"/>
</dbReference>
<evidence type="ECO:0000256" key="6">
    <source>
        <dbReference type="PIRSR" id="PIRSR016323-1"/>
    </source>
</evidence>
<dbReference type="InterPro" id="IPR016653">
    <property type="entry name" value="TRM10/TRM10A"/>
</dbReference>
<proteinExistence type="predicted"/>
<evidence type="ECO:0000256" key="1">
    <source>
        <dbReference type="ARBA" id="ARBA00012797"/>
    </source>
</evidence>
<dbReference type="GO" id="GO:0000049">
    <property type="term" value="F:tRNA binding"/>
    <property type="evidence" value="ECO:0007669"/>
    <property type="project" value="TreeGrafter"/>
</dbReference>
<feature type="binding site" evidence="7">
    <location>
        <position position="238"/>
    </location>
    <ligand>
        <name>S-adenosyl-L-methionine</name>
        <dbReference type="ChEBI" id="CHEBI:59789"/>
    </ligand>
</feature>
<dbReference type="Proteomes" id="UP000494206">
    <property type="component" value="Unassembled WGS sequence"/>
</dbReference>
<dbReference type="GO" id="GO:0005654">
    <property type="term" value="C:nucleoplasm"/>
    <property type="evidence" value="ECO:0007669"/>
    <property type="project" value="TreeGrafter"/>
</dbReference>
<dbReference type="OrthoDB" id="278300at2759"/>
<dbReference type="EMBL" id="CADEPM010000005">
    <property type="protein sequence ID" value="CAB3406241.1"/>
    <property type="molecule type" value="Genomic_DNA"/>
</dbReference>
<dbReference type="CDD" id="cd18101">
    <property type="entry name" value="Trm10euk_A"/>
    <property type="match status" value="1"/>
</dbReference>
<dbReference type="PIRSF" id="PIRSF016323">
    <property type="entry name" value="tRNA_m1G_mtfrase_met"/>
    <property type="match status" value="1"/>
</dbReference>
<accession>A0A8S1F2S6</accession>
<dbReference type="InterPro" id="IPR007356">
    <property type="entry name" value="tRNA_m1G_MeTrfase_euk"/>
</dbReference>
<keyword evidence="4" id="KW-0949">S-adenosyl-L-methionine</keyword>
<evidence type="ECO:0000259" key="9">
    <source>
        <dbReference type="PROSITE" id="PS51675"/>
    </source>
</evidence>
<dbReference type="PANTHER" id="PTHR13563:SF13">
    <property type="entry name" value="TRNA METHYLTRANSFERASE 10 HOMOLOG A"/>
    <property type="match status" value="1"/>
</dbReference>
<evidence type="ECO:0000256" key="8">
    <source>
        <dbReference type="SAM" id="MobiDB-lite"/>
    </source>
</evidence>
<protein>
    <recommendedName>
        <fullName evidence="1">tRNA (guanine(9)-N(1))-methyltransferase</fullName>
        <ecNumber evidence="1">2.1.1.221</ecNumber>
    </recommendedName>
</protein>
<dbReference type="FunFam" id="3.40.1280.30:FF:000001">
    <property type="entry name" value="tRNA methyltransferase 10 homolog A"/>
    <property type="match status" value="1"/>
</dbReference>
<feature type="compositionally biased region" description="Basic and acidic residues" evidence="8">
    <location>
        <begin position="1"/>
        <end position="49"/>
    </location>
</feature>
<feature type="domain" description="SAM-dependent MTase TRM10-type" evidence="9">
    <location>
        <begin position="95"/>
        <end position="285"/>
    </location>
</feature>
<evidence type="ECO:0000256" key="2">
    <source>
        <dbReference type="ARBA" id="ARBA00022603"/>
    </source>
</evidence>
<dbReference type="PROSITE" id="PS51675">
    <property type="entry name" value="SAM_MT_TRM10"/>
    <property type="match status" value="1"/>
</dbReference>
<evidence type="ECO:0000313" key="11">
    <source>
        <dbReference type="Proteomes" id="UP000494206"/>
    </source>
</evidence>
<reference evidence="10 11" key="1">
    <citation type="submission" date="2020-04" db="EMBL/GenBank/DDBJ databases">
        <authorList>
            <person name="Laetsch R D."/>
            <person name="Stevens L."/>
            <person name="Kumar S."/>
            <person name="Blaxter L. M."/>
        </authorList>
    </citation>
    <scope>NUCLEOTIDE SEQUENCE [LARGE SCALE GENOMIC DNA]</scope>
</reference>
<feature type="binding site" evidence="7">
    <location>
        <position position="192"/>
    </location>
    <ligand>
        <name>S-adenosyl-L-methionine</name>
        <dbReference type="ChEBI" id="CHEBI:59789"/>
    </ligand>
</feature>
<comment type="caution">
    <text evidence="10">The sequence shown here is derived from an EMBL/GenBank/DDBJ whole genome shotgun (WGS) entry which is preliminary data.</text>
</comment>
<dbReference type="PANTHER" id="PTHR13563">
    <property type="entry name" value="TRNA (GUANINE-9-) METHYLTRANSFERASE"/>
    <property type="match status" value="1"/>
</dbReference>
<evidence type="ECO:0000256" key="4">
    <source>
        <dbReference type="ARBA" id="ARBA00022691"/>
    </source>
</evidence>
<feature type="binding site" evidence="7">
    <location>
        <position position="212"/>
    </location>
    <ligand>
        <name>S-adenosyl-L-methionine</name>
        <dbReference type="ChEBI" id="CHEBI:59789"/>
    </ligand>
</feature>
<gene>
    <name evidence="10" type="ORF">CBOVIS_LOCUS8340</name>
</gene>
<organism evidence="10 11">
    <name type="scientific">Caenorhabditis bovis</name>
    <dbReference type="NCBI Taxonomy" id="2654633"/>
    <lineage>
        <taxon>Eukaryota</taxon>
        <taxon>Metazoa</taxon>
        <taxon>Ecdysozoa</taxon>
        <taxon>Nematoda</taxon>
        <taxon>Chromadorea</taxon>
        <taxon>Rhabditida</taxon>
        <taxon>Rhabditina</taxon>
        <taxon>Rhabditomorpha</taxon>
        <taxon>Rhabditoidea</taxon>
        <taxon>Rhabditidae</taxon>
        <taxon>Peloderinae</taxon>
        <taxon>Caenorhabditis</taxon>
    </lineage>
</organism>
<feature type="active site" description="Proton acceptor" evidence="6">
    <location>
        <position position="216"/>
    </location>
</feature>